<name>A0AAW0YBB0_CHEQU</name>
<evidence type="ECO:0000256" key="1">
    <source>
        <dbReference type="SAM" id="Phobius"/>
    </source>
</evidence>
<sequence>PTSTDGESLRRYLKEQELEEFYSTYDVWTGIRTAVTLALFFIFTVTLILYKSKCKPHRKYEPYPSLEDMPGRPLDYCDYWCPSPLRVKSLPGSVMRINSSRNSSFEGDDASQVTG</sequence>
<keyword evidence="1" id="KW-0472">Membrane</keyword>
<keyword evidence="1" id="KW-0812">Transmembrane</keyword>
<protein>
    <submittedName>
        <fullName evidence="2">Uncharacterized protein</fullName>
    </submittedName>
</protein>
<keyword evidence="1" id="KW-1133">Transmembrane helix</keyword>
<reference evidence="2 3" key="1">
    <citation type="journal article" date="2024" name="BMC Genomics">
        <title>Genome assembly of redclaw crayfish (Cherax quadricarinatus) provides insights into its immune adaptation and hypoxia tolerance.</title>
        <authorList>
            <person name="Liu Z."/>
            <person name="Zheng J."/>
            <person name="Li H."/>
            <person name="Fang K."/>
            <person name="Wang S."/>
            <person name="He J."/>
            <person name="Zhou D."/>
            <person name="Weng S."/>
            <person name="Chi M."/>
            <person name="Gu Z."/>
            <person name="He J."/>
            <person name="Li F."/>
            <person name="Wang M."/>
        </authorList>
    </citation>
    <scope>NUCLEOTIDE SEQUENCE [LARGE SCALE GENOMIC DNA]</scope>
    <source>
        <strain evidence="2">ZL_2023a</strain>
    </source>
</reference>
<feature type="non-terminal residue" evidence="2">
    <location>
        <position position="115"/>
    </location>
</feature>
<feature type="transmembrane region" description="Helical" evidence="1">
    <location>
        <begin position="31"/>
        <end position="50"/>
    </location>
</feature>
<accession>A0AAW0YBB0</accession>
<dbReference type="Proteomes" id="UP001445076">
    <property type="component" value="Unassembled WGS sequence"/>
</dbReference>
<evidence type="ECO:0000313" key="2">
    <source>
        <dbReference type="EMBL" id="KAK8754198.1"/>
    </source>
</evidence>
<organism evidence="2 3">
    <name type="scientific">Cherax quadricarinatus</name>
    <name type="common">Australian red claw crayfish</name>
    <dbReference type="NCBI Taxonomy" id="27406"/>
    <lineage>
        <taxon>Eukaryota</taxon>
        <taxon>Metazoa</taxon>
        <taxon>Ecdysozoa</taxon>
        <taxon>Arthropoda</taxon>
        <taxon>Crustacea</taxon>
        <taxon>Multicrustacea</taxon>
        <taxon>Malacostraca</taxon>
        <taxon>Eumalacostraca</taxon>
        <taxon>Eucarida</taxon>
        <taxon>Decapoda</taxon>
        <taxon>Pleocyemata</taxon>
        <taxon>Astacidea</taxon>
        <taxon>Parastacoidea</taxon>
        <taxon>Parastacidae</taxon>
        <taxon>Cherax</taxon>
    </lineage>
</organism>
<evidence type="ECO:0000313" key="3">
    <source>
        <dbReference type="Proteomes" id="UP001445076"/>
    </source>
</evidence>
<gene>
    <name evidence="2" type="ORF">OTU49_014819</name>
</gene>
<dbReference type="AlphaFoldDB" id="A0AAW0YBB0"/>
<feature type="non-terminal residue" evidence="2">
    <location>
        <position position="1"/>
    </location>
</feature>
<dbReference type="EMBL" id="JARKIK010000001">
    <property type="protein sequence ID" value="KAK8754198.1"/>
    <property type="molecule type" value="Genomic_DNA"/>
</dbReference>
<keyword evidence="3" id="KW-1185">Reference proteome</keyword>
<proteinExistence type="predicted"/>
<comment type="caution">
    <text evidence="2">The sequence shown here is derived from an EMBL/GenBank/DDBJ whole genome shotgun (WGS) entry which is preliminary data.</text>
</comment>